<evidence type="ECO:0000313" key="3">
    <source>
        <dbReference type="Proteomes" id="UP000325787"/>
    </source>
</evidence>
<dbReference type="InterPro" id="IPR000674">
    <property type="entry name" value="Ald_Oxase/Xan_DH_a/b"/>
</dbReference>
<reference evidence="3" key="1">
    <citation type="journal article" date="2021" name="Curr. Microbiol.">
        <title>Complete genome of nocamycin-producing strain Saccharothrix syringae NRRL B-16468 reveals the biosynthetic potential for secondary metabolites.</title>
        <authorList>
            <person name="Mo X."/>
            <person name="Yang S."/>
        </authorList>
    </citation>
    <scope>NUCLEOTIDE SEQUENCE [LARGE SCALE GENOMIC DNA]</scope>
    <source>
        <strain evidence="3">ATCC 51364 / DSM 43886 / JCM 6844 / KCTC 9398 / NBRC 14523 / NRRL B-16468 / INA 2240</strain>
    </source>
</reference>
<evidence type="ECO:0000259" key="1">
    <source>
        <dbReference type="SMART" id="SM01008"/>
    </source>
</evidence>
<dbReference type="SUPFAM" id="SSF56003">
    <property type="entry name" value="Molybdenum cofactor-binding domain"/>
    <property type="match status" value="2"/>
</dbReference>
<dbReference type="PIRSF" id="PIRSF036389">
    <property type="entry name" value="IOR_B"/>
    <property type="match status" value="1"/>
</dbReference>
<dbReference type="GO" id="GO:0016491">
    <property type="term" value="F:oxidoreductase activity"/>
    <property type="evidence" value="ECO:0007669"/>
    <property type="project" value="InterPro"/>
</dbReference>
<sequence>MPLRHVLADPGGRAPRGPAGAGCAVINRRAFLGGVLVVSAPLVLPGSASGSTSLAPNVFVALDEHGRVTVTAPKPDSGQGVRTVVALLVAEELAVDPNHVSVVQAPGDPAYGSQFVGNSLSVRTLWEPMRTAGATARCLLVTAAARRWGVPVDECTARDGAVLHRGRRLPYAALVRDAAALDPATVPVTLVPPERWRVLGRTRTGRVDVKDVVTGRARYGIDNRPRGALVAVVLRPPWIGARVDAVDDAAARAVPGVVAVTALEPGTAGQGGVAVVARSMPEALRGREALRVTWRDGTPTADSRVWLAELEAALPPPAAAPGPVAFEATYRLPLLAHAPMEPMNATARLSATGLDVWAPTQDPGGLRADLARRFGLAEADVRVETALTGGSFGRRADNDVVLEAVACSRAAGAPVTVLWTREDDVRHDSYRPMSVHRLAAVVDDAGVPTWRSHAVATWPLSALGPFLGTPEFVKRSGDQFRYAVPGPVDVVVRPAPLRTGLWRAVYAGHFQYAEEVFLGALARRAGLDQVELRRRVLPAGSRLRRALDAAAERAGATPAGATRGVACHEDYGSVAAVVADSTDGGVKRVVVAVDVGPVVHPSGLRAQVEGGVVDAVSTVFGAQITVRDGQVVQSSFRDYAWARIDDVPEVDVVVVPSEAPVGGLGELVYPPAAAALAIASGHAVAGMPVGVGIG</sequence>
<dbReference type="SMART" id="SM01008">
    <property type="entry name" value="Ald_Xan_dh_C"/>
    <property type="match status" value="1"/>
</dbReference>
<keyword evidence="3" id="KW-1185">Reference proteome</keyword>
<dbReference type="InterPro" id="IPR046867">
    <property type="entry name" value="AldOxase/xan_DH_MoCoBD2"/>
</dbReference>
<proteinExistence type="predicted"/>
<dbReference type="PANTHER" id="PTHR47495">
    <property type="entry name" value="ALDEHYDE DEHYDROGENASE"/>
    <property type="match status" value="1"/>
</dbReference>
<evidence type="ECO:0000313" key="2">
    <source>
        <dbReference type="EMBL" id="QFZ18207.1"/>
    </source>
</evidence>
<dbReference type="EMBL" id="CP034550">
    <property type="protein sequence ID" value="QFZ18207.1"/>
    <property type="molecule type" value="Genomic_DNA"/>
</dbReference>
<dbReference type="OrthoDB" id="9767994at2"/>
<feature type="domain" description="Aldehyde oxidase/xanthine dehydrogenase a/b hammerhead" evidence="1">
    <location>
        <begin position="214"/>
        <end position="298"/>
    </location>
</feature>
<dbReference type="Pfam" id="PF20256">
    <property type="entry name" value="MoCoBD_2"/>
    <property type="match status" value="2"/>
</dbReference>
<dbReference type="AlphaFoldDB" id="A0A5Q0GVW4"/>
<dbReference type="InterPro" id="IPR037165">
    <property type="entry name" value="AldOxase/xan_DH_Mopterin-bd_sf"/>
</dbReference>
<dbReference type="Gene3D" id="3.90.1170.50">
    <property type="entry name" value="Aldehyde oxidase/xanthine dehydrogenase, a/b hammerhead"/>
    <property type="match status" value="1"/>
</dbReference>
<dbReference type="Proteomes" id="UP000325787">
    <property type="component" value="Chromosome"/>
</dbReference>
<dbReference type="InterPro" id="IPR012368">
    <property type="entry name" value="OxRdtase_Mopterin-bd_su_IorB"/>
</dbReference>
<organism evidence="2 3">
    <name type="scientific">Saccharothrix syringae</name>
    <name type="common">Nocardiopsis syringae</name>
    <dbReference type="NCBI Taxonomy" id="103733"/>
    <lineage>
        <taxon>Bacteria</taxon>
        <taxon>Bacillati</taxon>
        <taxon>Actinomycetota</taxon>
        <taxon>Actinomycetes</taxon>
        <taxon>Pseudonocardiales</taxon>
        <taxon>Pseudonocardiaceae</taxon>
        <taxon>Saccharothrix</taxon>
    </lineage>
</organism>
<accession>A0A5Q0GVW4</accession>
<dbReference type="InterPro" id="IPR008274">
    <property type="entry name" value="AldOxase/xan_DH_MoCoBD1"/>
</dbReference>
<protein>
    <submittedName>
        <fullName evidence="2">Xanthine dehydrogenase family protein molybdopterin-binding subunit</fullName>
    </submittedName>
</protein>
<dbReference type="Pfam" id="PF02738">
    <property type="entry name" value="MoCoBD_1"/>
    <property type="match status" value="1"/>
</dbReference>
<dbReference type="PANTHER" id="PTHR47495:SF3">
    <property type="entry name" value="BLR6219 PROTEIN"/>
    <property type="match status" value="1"/>
</dbReference>
<dbReference type="InterPro" id="IPR052516">
    <property type="entry name" value="N-heterocyclic_Hydroxylase"/>
</dbReference>
<dbReference type="KEGG" id="ssyi:EKG83_12565"/>
<name>A0A5Q0GVW4_SACSY</name>
<gene>
    <name evidence="2" type="ORF">EKG83_12565</name>
</gene>
<dbReference type="Gene3D" id="3.30.365.10">
    <property type="entry name" value="Aldehyde oxidase/xanthine dehydrogenase, molybdopterin binding domain"/>
    <property type="match status" value="4"/>
</dbReference>